<dbReference type="EMBL" id="BSXW01000541">
    <property type="protein sequence ID" value="GMF25091.1"/>
    <property type="molecule type" value="Genomic_DNA"/>
</dbReference>
<dbReference type="AlphaFoldDB" id="A0A9W6U378"/>
<proteinExistence type="predicted"/>
<dbReference type="Proteomes" id="UP001165083">
    <property type="component" value="Unassembled WGS sequence"/>
</dbReference>
<sequence length="158" mass="17930">MATAPVAPLQVVTRTKKDIPACKLQCCNEAPKVDQVRREVSLPGWHRDLVEQPRDGWSTRESNQNLSAEERVSPRARVRLLYSDEDLLARYCANSLRLLKVALKDSEVQSTDARLVLRALRYRNVLDRIEGADPHDPAFDESSFFGVEWRKGTLADAK</sequence>
<organism evidence="1 2">
    <name type="scientific">Phytophthora lilii</name>
    <dbReference type="NCBI Taxonomy" id="2077276"/>
    <lineage>
        <taxon>Eukaryota</taxon>
        <taxon>Sar</taxon>
        <taxon>Stramenopiles</taxon>
        <taxon>Oomycota</taxon>
        <taxon>Peronosporomycetes</taxon>
        <taxon>Peronosporales</taxon>
        <taxon>Peronosporaceae</taxon>
        <taxon>Phytophthora</taxon>
    </lineage>
</organism>
<keyword evidence="2" id="KW-1185">Reference proteome</keyword>
<protein>
    <submittedName>
        <fullName evidence="1">Unnamed protein product</fullName>
    </submittedName>
</protein>
<gene>
    <name evidence="1" type="ORF">Plil01_001032800</name>
</gene>
<name>A0A9W6U378_9STRA</name>
<evidence type="ECO:0000313" key="2">
    <source>
        <dbReference type="Proteomes" id="UP001165083"/>
    </source>
</evidence>
<reference evidence="1" key="1">
    <citation type="submission" date="2023-04" db="EMBL/GenBank/DDBJ databases">
        <title>Phytophthora lilii NBRC 32176.</title>
        <authorList>
            <person name="Ichikawa N."/>
            <person name="Sato H."/>
            <person name="Tonouchi N."/>
        </authorList>
    </citation>
    <scope>NUCLEOTIDE SEQUENCE</scope>
    <source>
        <strain evidence="1">NBRC 32176</strain>
    </source>
</reference>
<dbReference type="OrthoDB" id="128487at2759"/>
<accession>A0A9W6U378</accession>
<comment type="caution">
    <text evidence="1">The sequence shown here is derived from an EMBL/GenBank/DDBJ whole genome shotgun (WGS) entry which is preliminary data.</text>
</comment>
<evidence type="ECO:0000313" key="1">
    <source>
        <dbReference type="EMBL" id="GMF25091.1"/>
    </source>
</evidence>